<protein>
    <submittedName>
        <fullName evidence="3">YdcF family protein</fullName>
    </submittedName>
</protein>
<accession>A0ABS3L6K6</accession>
<dbReference type="InterPro" id="IPR051599">
    <property type="entry name" value="Cell_Envelope_Assoc"/>
</dbReference>
<feature type="domain" description="DUF218" evidence="2">
    <location>
        <begin position="167"/>
        <end position="312"/>
    </location>
</feature>
<feature type="transmembrane region" description="Helical" evidence="1">
    <location>
        <begin position="59"/>
        <end position="82"/>
    </location>
</feature>
<dbReference type="InterPro" id="IPR003848">
    <property type="entry name" value="DUF218"/>
</dbReference>
<feature type="transmembrane region" description="Helical" evidence="1">
    <location>
        <begin position="25"/>
        <end position="47"/>
    </location>
</feature>
<name>A0ABS3L6K6_9ENTE</name>
<dbReference type="PANTHER" id="PTHR30336">
    <property type="entry name" value="INNER MEMBRANE PROTEIN, PROBABLE PERMEASE"/>
    <property type="match status" value="1"/>
</dbReference>
<feature type="transmembrane region" description="Helical" evidence="1">
    <location>
        <begin position="102"/>
        <end position="120"/>
    </location>
</feature>
<proteinExistence type="predicted"/>
<gene>
    <name evidence="3" type="ORF">JZO70_03705</name>
</gene>
<keyword evidence="1" id="KW-1133">Transmembrane helix</keyword>
<dbReference type="InterPro" id="IPR014729">
    <property type="entry name" value="Rossmann-like_a/b/a_fold"/>
</dbReference>
<dbReference type="RefSeq" id="WP_207672181.1">
    <property type="nucleotide sequence ID" value="NZ_JAFREM010000004.1"/>
</dbReference>
<dbReference type="PANTHER" id="PTHR30336:SF18">
    <property type="entry name" value="MEMBRANE PROTEIN"/>
    <property type="match status" value="1"/>
</dbReference>
<evidence type="ECO:0000259" key="2">
    <source>
        <dbReference type="Pfam" id="PF02698"/>
    </source>
</evidence>
<evidence type="ECO:0000313" key="4">
    <source>
        <dbReference type="Proteomes" id="UP000664601"/>
    </source>
</evidence>
<feature type="transmembrane region" description="Helical" evidence="1">
    <location>
        <begin position="127"/>
        <end position="153"/>
    </location>
</feature>
<evidence type="ECO:0000256" key="1">
    <source>
        <dbReference type="SAM" id="Phobius"/>
    </source>
</evidence>
<dbReference type="EMBL" id="JAFREM010000004">
    <property type="protein sequence ID" value="MBO1305252.1"/>
    <property type="molecule type" value="Genomic_DNA"/>
</dbReference>
<feature type="transmembrane region" description="Helical" evidence="1">
    <location>
        <begin position="311"/>
        <end position="334"/>
    </location>
</feature>
<dbReference type="Pfam" id="PF02698">
    <property type="entry name" value="DUF218"/>
    <property type="match status" value="1"/>
</dbReference>
<dbReference type="Proteomes" id="UP000664601">
    <property type="component" value="Unassembled WGS sequence"/>
</dbReference>
<organism evidence="3 4">
    <name type="scientific">Candidatus Enterococcus moelleringii</name>
    <dbReference type="NCBI Taxonomy" id="2815325"/>
    <lineage>
        <taxon>Bacteria</taxon>
        <taxon>Bacillati</taxon>
        <taxon>Bacillota</taxon>
        <taxon>Bacilli</taxon>
        <taxon>Lactobacillales</taxon>
        <taxon>Enterococcaceae</taxon>
        <taxon>Enterococcus</taxon>
    </lineage>
</organism>
<comment type="caution">
    <text evidence="3">The sequence shown here is derived from an EMBL/GenBank/DDBJ whole genome shotgun (WGS) entry which is preliminary data.</text>
</comment>
<evidence type="ECO:0000313" key="3">
    <source>
        <dbReference type="EMBL" id="MBO1305252.1"/>
    </source>
</evidence>
<keyword evidence="1" id="KW-0472">Membrane</keyword>
<dbReference type="Gene3D" id="3.40.50.620">
    <property type="entry name" value="HUPs"/>
    <property type="match status" value="1"/>
</dbReference>
<sequence length="340" mass="37731">MFVTFVCLALLAVGGAVLVKERRSMFGGLLFAFSGMLLVFLGLVEALTRLANSSAIGDTASLVIVYGLFPLIFLAIVLAFIFNTRTMSTKEGRSFTAKLSAMLGLNVLIAVPLFFYLIVMGNGPLPLVVYNLLIFLLILDLLLVLLFACYLFYSWMYQMLPVKKQVDYIIVLGSGIRSEEVPPLLKSRLDKGLEYYHKNKDAYIVVSGGQGPDEPVSEAFAMKKYLLSQGVPDERILVEDRSTTTLENMKFSKEVITKHWQKAGTPSVLFSTNNYHVLRGAVYARKAGLKAEGVGAPTAFYFLPSALIREYIAMLVHFKWFTGFLVILCLAFVIRSALPI</sequence>
<keyword evidence="4" id="KW-1185">Reference proteome</keyword>
<keyword evidence="1" id="KW-0812">Transmembrane</keyword>
<dbReference type="CDD" id="cd06259">
    <property type="entry name" value="YdcF-like"/>
    <property type="match status" value="1"/>
</dbReference>
<reference evidence="3 4" key="1">
    <citation type="submission" date="2021-03" db="EMBL/GenBank/DDBJ databases">
        <title>Enterococcal diversity collection.</title>
        <authorList>
            <person name="Gilmore M.S."/>
            <person name="Schwartzman J."/>
            <person name="Van Tyne D."/>
            <person name="Martin M."/>
            <person name="Earl A.M."/>
            <person name="Manson A.L."/>
            <person name="Straub T."/>
            <person name="Salamzade R."/>
            <person name="Saavedra J."/>
            <person name="Lebreton F."/>
            <person name="Prichula J."/>
            <person name="Schaufler K."/>
            <person name="Gaca A."/>
            <person name="Sgardioli B."/>
            <person name="Wagenaar J."/>
            <person name="Strong T."/>
        </authorList>
    </citation>
    <scope>NUCLEOTIDE SEQUENCE [LARGE SCALE GENOMIC DNA]</scope>
    <source>
        <strain evidence="3 4">669A</strain>
    </source>
</reference>